<dbReference type="EMBL" id="BAABBB010000003">
    <property type="protein sequence ID" value="GAA3518804.1"/>
    <property type="molecule type" value="Genomic_DNA"/>
</dbReference>
<organism evidence="4 5">
    <name type="scientific">Nocardioides daeguensis</name>
    <dbReference type="NCBI Taxonomy" id="908359"/>
    <lineage>
        <taxon>Bacteria</taxon>
        <taxon>Bacillati</taxon>
        <taxon>Actinomycetota</taxon>
        <taxon>Actinomycetes</taxon>
        <taxon>Propionibacteriales</taxon>
        <taxon>Nocardioidaceae</taxon>
        <taxon>Nocardioides</taxon>
    </lineage>
</organism>
<protein>
    <recommendedName>
        <fullName evidence="6">Mce-associated membrane protein</fullName>
    </recommendedName>
</protein>
<proteinExistence type="predicted"/>
<feature type="transmembrane region" description="Helical" evidence="3">
    <location>
        <begin position="20"/>
        <end position="39"/>
    </location>
</feature>
<keyword evidence="3" id="KW-1133">Transmembrane helix</keyword>
<keyword evidence="3" id="KW-0812">Transmembrane</keyword>
<dbReference type="RefSeq" id="WP_218235008.1">
    <property type="nucleotide sequence ID" value="NZ_BAABBB010000003.1"/>
</dbReference>
<dbReference type="PANTHER" id="PTHR37042">
    <property type="entry name" value="OUTER MEMBRANE PROTEIN RV1973"/>
    <property type="match status" value="1"/>
</dbReference>
<evidence type="ECO:0008006" key="6">
    <source>
        <dbReference type="Google" id="ProtNLM"/>
    </source>
</evidence>
<keyword evidence="2 3" id="KW-0472">Membrane</keyword>
<dbReference type="Proteomes" id="UP001500301">
    <property type="component" value="Unassembled WGS sequence"/>
</dbReference>
<keyword evidence="5" id="KW-1185">Reference proteome</keyword>
<reference evidence="5" key="1">
    <citation type="journal article" date="2019" name="Int. J. Syst. Evol. Microbiol.">
        <title>The Global Catalogue of Microorganisms (GCM) 10K type strain sequencing project: providing services to taxonomists for standard genome sequencing and annotation.</title>
        <authorList>
            <consortium name="The Broad Institute Genomics Platform"/>
            <consortium name="The Broad Institute Genome Sequencing Center for Infectious Disease"/>
            <person name="Wu L."/>
            <person name="Ma J."/>
        </authorList>
    </citation>
    <scope>NUCLEOTIDE SEQUENCE [LARGE SCALE GENOMIC DNA]</scope>
    <source>
        <strain evidence="5">JCM 17460</strain>
    </source>
</reference>
<gene>
    <name evidence="4" type="ORF">GCM10022263_03200</name>
</gene>
<comment type="subcellular location">
    <subcellularLocation>
        <location evidence="1">Membrane</location>
    </subcellularLocation>
</comment>
<evidence type="ECO:0000256" key="1">
    <source>
        <dbReference type="ARBA" id="ARBA00004370"/>
    </source>
</evidence>
<evidence type="ECO:0000313" key="5">
    <source>
        <dbReference type="Proteomes" id="UP001500301"/>
    </source>
</evidence>
<evidence type="ECO:0000256" key="2">
    <source>
        <dbReference type="ARBA" id="ARBA00023136"/>
    </source>
</evidence>
<evidence type="ECO:0000256" key="3">
    <source>
        <dbReference type="SAM" id="Phobius"/>
    </source>
</evidence>
<evidence type="ECO:0000313" key="4">
    <source>
        <dbReference type="EMBL" id="GAA3518804.1"/>
    </source>
</evidence>
<accession>A0ABP6UV32</accession>
<comment type="caution">
    <text evidence="4">The sequence shown here is derived from an EMBL/GenBank/DDBJ whole genome shotgun (WGS) entry which is preliminary data.</text>
</comment>
<sequence>MGERPRLSLGGGMKGLDVRITLRVAVVAVTVLGLLGFAGERELAWRDARNQLADEKSAAAAASAEVEGLIDISGSSSEKDMARLLDGATADFRSELEGQADRLQKALADNKVKATGEVVSTGVVKFADDKATVIVAATGTVQNSSTKEAEPRSYRLKVDLLRSDGKWLVSGLEFVA</sequence>
<name>A0ABP6UV32_9ACTN</name>
<dbReference type="PANTHER" id="PTHR37042:SF4">
    <property type="entry name" value="OUTER MEMBRANE PROTEIN RV1973"/>
    <property type="match status" value="1"/>
</dbReference>